<dbReference type="RefSeq" id="WP_266063099.1">
    <property type="nucleotide sequence ID" value="NZ_JAPKFM010000024.1"/>
</dbReference>
<dbReference type="InterPro" id="IPR007593">
    <property type="entry name" value="CD225/Dispanin_fam"/>
</dbReference>
<comment type="subcellular location">
    <subcellularLocation>
        <location evidence="1">Membrane</location>
    </subcellularLocation>
</comment>
<dbReference type="Pfam" id="PF04505">
    <property type="entry name" value="CD225"/>
    <property type="match status" value="1"/>
</dbReference>
<keyword evidence="8" id="KW-1185">Reference proteome</keyword>
<evidence type="ECO:0000256" key="1">
    <source>
        <dbReference type="ARBA" id="ARBA00004370"/>
    </source>
</evidence>
<dbReference type="GO" id="GO:0016020">
    <property type="term" value="C:membrane"/>
    <property type="evidence" value="ECO:0007669"/>
    <property type="project" value="UniProtKB-SubCell"/>
</dbReference>
<feature type="transmembrane region" description="Helical" evidence="6">
    <location>
        <begin position="74"/>
        <end position="95"/>
    </location>
</feature>
<sequence>MYPRQRNTDTSTTPDPNAPDAPDMPDPHAGWAGVGLVFFWPLGIVALHHASRVTGLWLTGDHAGAHHASERARALGSLALGVWTWAVLVCALVAWSML</sequence>
<feature type="region of interest" description="Disordered" evidence="5">
    <location>
        <begin position="1"/>
        <end position="26"/>
    </location>
</feature>
<comment type="caution">
    <text evidence="7">The sequence shown here is derived from an EMBL/GenBank/DDBJ whole genome shotgun (WGS) entry which is preliminary data.</text>
</comment>
<protein>
    <submittedName>
        <fullName evidence="7">CD225/dispanin family protein</fullName>
    </submittedName>
</protein>
<dbReference type="Proteomes" id="UP001143347">
    <property type="component" value="Unassembled WGS sequence"/>
</dbReference>
<dbReference type="EMBL" id="JAPKFM010000024">
    <property type="protein sequence ID" value="MCX2966189.1"/>
    <property type="molecule type" value="Genomic_DNA"/>
</dbReference>
<evidence type="ECO:0000256" key="4">
    <source>
        <dbReference type="ARBA" id="ARBA00023136"/>
    </source>
</evidence>
<organism evidence="7 8">
    <name type="scientific">Gordonia aquimaris</name>
    <dbReference type="NCBI Taxonomy" id="2984863"/>
    <lineage>
        <taxon>Bacteria</taxon>
        <taxon>Bacillati</taxon>
        <taxon>Actinomycetota</taxon>
        <taxon>Actinomycetes</taxon>
        <taxon>Mycobacteriales</taxon>
        <taxon>Gordoniaceae</taxon>
        <taxon>Gordonia</taxon>
    </lineage>
</organism>
<evidence type="ECO:0000256" key="5">
    <source>
        <dbReference type="SAM" id="MobiDB-lite"/>
    </source>
</evidence>
<evidence type="ECO:0000256" key="6">
    <source>
        <dbReference type="SAM" id="Phobius"/>
    </source>
</evidence>
<keyword evidence="3 6" id="KW-1133">Transmembrane helix</keyword>
<gene>
    <name evidence="7" type="ORF">OSB52_19070</name>
</gene>
<dbReference type="AlphaFoldDB" id="A0A9X3D6S8"/>
<feature type="transmembrane region" description="Helical" evidence="6">
    <location>
        <begin position="29"/>
        <end position="47"/>
    </location>
</feature>
<name>A0A9X3D6S8_9ACTN</name>
<evidence type="ECO:0000256" key="3">
    <source>
        <dbReference type="ARBA" id="ARBA00022989"/>
    </source>
</evidence>
<reference evidence="7" key="1">
    <citation type="submission" date="2022-10" db="EMBL/GenBank/DDBJ databases">
        <title>WGS of marine actinomycetes from Thailand.</title>
        <authorList>
            <person name="Thawai C."/>
        </authorList>
    </citation>
    <scope>NUCLEOTIDE SEQUENCE</scope>
    <source>
        <strain evidence="7">SW21</strain>
    </source>
</reference>
<keyword evidence="4 6" id="KW-0472">Membrane</keyword>
<evidence type="ECO:0000313" key="8">
    <source>
        <dbReference type="Proteomes" id="UP001143347"/>
    </source>
</evidence>
<evidence type="ECO:0000256" key="2">
    <source>
        <dbReference type="ARBA" id="ARBA00022692"/>
    </source>
</evidence>
<proteinExistence type="predicted"/>
<evidence type="ECO:0000313" key="7">
    <source>
        <dbReference type="EMBL" id="MCX2966189.1"/>
    </source>
</evidence>
<accession>A0A9X3D6S8</accession>
<keyword evidence="2 6" id="KW-0812">Transmembrane</keyword>